<dbReference type="InterPro" id="IPR008538">
    <property type="entry name" value="Uma2"/>
</dbReference>
<dbReference type="RefSeq" id="WP_264320970.1">
    <property type="nucleotide sequence ID" value="NZ_JADEXN010000112.1"/>
</dbReference>
<gene>
    <name evidence="2" type="ORF">IQ235_08025</name>
</gene>
<keyword evidence="3" id="KW-1185">Reference proteome</keyword>
<dbReference type="InterPro" id="IPR012296">
    <property type="entry name" value="Nuclease_put_TT1808"/>
</dbReference>
<evidence type="ECO:0000259" key="1">
    <source>
        <dbReference type="Pfam" id="PF05685"/>
    </source>
</evidence>
<dbReference type="PANTHER" id="PTHR35400">
    <property type="entry name" value="SLR1083 PROTEIN"/>
    <property type="match status" value="1"/>
</dbReference>
<comment type="caution">
    <text evidence="2">The sequence shown here is derived from an EMBL/GenBank/DDBJ whole genome shotgun (WGS) entry which is preliminary data.</text>
</comment>
<feature type="domain" description="Putative restriction endonuclease" evidence="1">
    <location>
        <begin position="32"/>
        <end position="198"/>
    </location>
</feature>
<dbReference type="PANTHER" id="PTHR35400:SF3">
    <property type="entry name" value="SLL1072 PROTEIN"/>
    <property type="match status" value="1"/>
</dbReference>
<keyword evidence="2" id="KW-0378">Hydrolase</keyword>
<protein>
    <submittedName>
        <fullName evidence="2">Uma2 family endonuclease</fullName>
    </submittedName>
</protein>
<dbReference type="InterPro" id="IPR011335">
    <property type="entry name" value="Restrct_endonuc-II-like"/>
</dbReference>
<name>A0A928VYP9_9CYAN</name>
<organism evidence="2 3">
    <name type="scientific">Zarconia navalis LEGE 11467</name>
    <dbReference type="NCBI Taxonomy" id="1828826"/>
    <lineage>
        <taxon>Bacteria</taxon>
        <taxon>Bacillati</taxon>
        <taxon>Cyanobacteriota</taxon>
        <taxon>Cyanophyceae</taxon>
        <taxon>Oscillatoriophycideae</taxon>
        <taxon>Oscillatoriales</taxon>
        <taxon>Oscillatoriales incertae sedis</taxon>
        <taxon>Zarconia</taxon>
        <taxon>Zarconia navalis</taxon>
    </lineage>
</organism>
<dbReference type="Gene3D" id="3.90.1570.10">
    <property type="entry name" value="tt1808, chain A"/>
    <property type="match status" value="1"/>
</dbReference>
<sequence length="232" mass="26323">MRVEEVVSPLQPALELPPLENGDRLTRLEFERRYRAMPQVKKAELIEGLVFMSSPVRHRKHGQPHACIMGWLGTYFAATPGIDISDNATVRLDSDNEVQPDALLRIEVGGQSHISDDDDYIEGAPELIVEIAESSASYDLHEKLKVYRRNQVQEYLVWQVYDRAFDWFRLREGKYDRLQPDEMGIVRSEVFPGLWLAVTSLLEGDLARVLAMVTEGVAGAAHEEFLQSLQSA</sequence>
<keyword evidence="2" id="KW-0255">Endonuclease</keyword>
<dbReference type="GO" id="GO:0004519">
    <property type="term" value="F:endonuclease activity"/>
    <property type="evidence" value="ECO:0007669"/>
    <property type="project" value="UniProtKB-KW"/>
</dbReference>
<dbReference type="SUPFAM" id="SSF52980">
    <property type="entry name" value="Restriction endonuclease-like"/>
    <property type="match status" value="1"/>
</dbReference>
<dbReference type="Pfam" id="PF05685">
    <property type="entry name" value="Uma2"/>
    <property type="match status" value="1"/>
</dbReference>
<dbReference type="Proteomes" id="UP000621799">
    <property type="component" value="Unassembled WGS sequence"/>
</dbReference>
<keyword evidence="2" id="KW-0540">Nuclease</keyword>
<dbReference type="EMBL" id="JADEXN010000112">
    <property type="protein sequence ID" value="MBE9040726.1"/>
    <property type="molecule type" value="Genomic_DNA"/>
</dbReference>
<dbReference type="AlphaFoldDB" id="A0A928VYP9"/>
<dbReference type="CDD" id="cd06260">
    <property type="entry name" value="DUF820-like"/>
    <property type="match status" value="1"/>
</dbReference>
<evidence type="ECO:0000313" key="3">
    <source>
        <dbReference type="Proteomes" id="UP000621799"/>
    </source>
</evidence>
<accession>A0A928VYP9</accession>
<evidence type="ECO:0000313" key="2">
    <source>
        <dbReference type="EMBL" id="MBE9040726.1"/>
    </source>
</evidence>
<proteinExistence type="predicted"/>
<reference evidence="2" key="1">
    <citation type="submission" date="2020-10" db="EMBL/GenBank/DDBJ databases">
        <authorList>
            <person name="Castelo-Branco R."/>
            <person name="Eusebio N."/>
            <person name="Adriana R."/>
            <person name="Vieira A."/>
            <person name="Brugerolle De Fraissinette N."/>
            <person name="Rezende De Castro R."/>
            <person name="Schneider M.P."/>
            <person name="Vasconcelos V."/>
            <person name="Leao P.N."/>
        </authorList>
    </citation>
    <scope>NUCLEOTIDE SEQUENCE</scope>
    <source>
        <strain evidence="2">LEGE 11467</strain>
    </source>
</reference>